<evidence type="ECO:0000256" key="1">
    <source>
        <dbReference type="SAM" id="MobiDB-lite"/>
    </source>
</evidence>
<sequence length="41" mass="4798">MMRNISRIRPTFTGFARNLEVQERATHPSPRNNVPSSQNTW</sequence>
<evidence type="ECO:0000313" key="3">
    <source>
        <dbReference type="Proteomes" id="UP001239213"/>
    </source>
</evidence>
<accession>A0AAI9YDE3</accession>
<feature type="compositionally biased region" description="Polar residues" evidence="1">
    <location>
        <begin position="29"/>
        <end position="41"/>
    </location>
</feature>
<dbReference type="AlphaFoldDB" id="A0AAI9YDE3"/>
<dbReference type="Proteomes" id="UP001239213">
    <property type="component" value="Unassembled WGS sequence"/>
</dbReference>
<reference evidence="2" key="1">
    <citation type="submission" date="2016-11" db="EMBL/GenBank/DDBJ databases">
        <title>The genome sequence of Colletotrichum cuscutae.</title>
        <authorList>
            <person name="Baroncelli R."/>
        </authorList>
    </citation>
    <scope>NUCLEOTIDE SEQUENCE</scope>
    <source>
        <strain evidence="2">IMI 304802</strain>
    </source>
</reference>
<name>A0AAI9YDE3_9PEZI</name>
<dbReference type="EMBL" id="MPDP01000002">
    <property type="protein sequence ID" value="KAK1498996.1"/>
    <property type="molecule type" value="Genomic_DNA"/>
</dbReference>
<feature type="region of interest" description="Disordered" evidence="1">
    <location>
        <begin position="22"/>
        <end position="41"/>
    </location>
</feature>
<protein>
    <submittedName>
        <fullName evidence="2">Uncharacterized protein</fullName>
    </submittedName>
</protein>
<keyword evidence="3" id="KW-1185">Reference proteome</keyword>
<evidence type="ECO:0000313" key="2">
    <source>
        <dbReference type="EMBL" id="KAK1498996.1"/>
    </source>
</evidence>
<gene>
    <name evidence="2" type="ORF">CCUS01_02616</name>
</gene>
<proteinExistence type="predicted"/>
<organism evidence="2 3">
    <name type="scientific">Colletotrichum cuscutae</name>
    <dbReference type="NCBI Taxonomy" id="1209917"/>
    <lineage>
        <taxon>Eukaryota</taxon>
        <taxon>Fungi</taxon>
        <taxon>Dikarya</taxon>
        <taxon>Ascomycota</taxon>
        <taxon>Pezizomycotina</taxon>
        <taxon>Sordariomycetes</taxon>
        <taxon>Hypocreomycetidae</taxon>
        <taxon>Glomerellales</taxon>
        <taxon>Glomerellaceae</taxon>
        <taxon>Colletotrichum</taxon>
        <taxon>Colletotrichum acutatum species complex</taxon>
    </lineage>
</organism>
<comment type="caution">
    <text evidence="2">The sequence shown here is derived from an EMBL/GenBank/DDBJ whole genome shotgun (WGS) entry which is preliminary data.</text>
</comment>